<gene>
    <name evidence="3" type="ORF">VF08_19380</name>
</gene>
<dbReference type="EMBL" id="LAHD01000057">
    <property type="protein sequence ID" value="PHK02237.1"/>
    <property type="molecule type" value="Genomic_DNA"/>
</dbReference>
<evidence type="ECO:0000256" key="1">
    <source>
        <dbReference type="SAM" id="SignalP"/>
    </source>
</evidence>
<dbReference type="GeneID" id="57091744"/>
<dbReference type="Proteomes" id="UP000222310">
    <property type="component" value="Unassembled WGS sequence"/>
</dbReference>
<feature type="signal peptide" evidence="1">
    <location>
        <begin position="1"/>
        <end position="29"/>
    </location>
</feature>
<dbReference type="SMART" id="SM00912">
    <property type="entry name" value="Haemagg_act"/>
    <property type="match status" value="1"/>
</dbReference>
<comment type="caution">
    <text evidence="3">The sequence shown here is derived from an EMBL/GenBank/DDBJ whole genome shotgun (WGS) entry which is preliminary data.</text>
</comment>
<feature type="domain" description="Filamentous haemagglutinin FhaB/tRNA nuclease CdiA-like TPS" evidence="2">
    <location>
        <begin position="32"/>
        <end position="144"/>
    </location>
</feature>
<name>A0A9Q5ZAH0_NOSLI</name>
<proteinExistence type="predicted"/>
<keyword evidence="1" id="KW-0732">Signal</keyword>
<dbReference type="NCBIfam" id="TIGR01901">
    <property type="entry name" value="adhes_NPXG"/>
    <property type="match status" value="1"/>
</dbReference>
<dbReference type="AlphaFoldDB" id="A0A9Q5ZAH0"/>
<dbReference type="Pfam" id="PF05860">
    <property type="entry name" value="TPS"/>
    <property type="match status" value="1"/>
</dbReference>
<feature type="chain" id="PRO_5040274877" evidence="1">
    <location>
        <begin position="30"/>
        <end position="1084"/>
    </location>
</feature>
<reference evidence="3 4" key="1">
    <citation type="submission" date="2015-02" db="EMBL/GenBank/DDBJ databases">
        <title>Nostoc linckia genome annotation.</title>
        <authorList>
            <person name="Zhou Z."/>
        </authorList>
    </citation>
    <scope>NUCLEOTIDE SEQUENCE [LARGE SCALE GENOMIC DNA]</scope>
    <source>
        <strain evidence="4">z8</strain>
    </source>
</reference>
<evidence type="ECO:0000313" key="4">
    <source>
        <dbReference type="Proteomes" id="UP000222310"/>
    </source>
</evidence>
<dbReference type="InterPro" id="IPR012334">
    <property type="entry name" value="Pectin_lyas_fold"/>
</dbReference>
<organism evidence="3 4">
    <name type="scientific">Nostoc linckia z8</name>
    <dbReference type="NCBI Taxonomy" id="1628746"/>
    <lineage>
        <taxon>Bacteria</taxon>
        <taxon>Bacillati</taxon>
        <taxon>Cyanobacteriota</taxon>
        <taxon>Cyanophyceae</taxon>
        <taxon>Nostocales</taxon>
        <taxon>Nostocaceae</taxon>
        <taxon>Nostoc</taxon>
    </lineage>
</organism>
<evidence type="ECO:0000313" key="3">
    <source>
        <dbReference type="EMBL" id="PHK02237.1"/>
    </source>
</evidence>
<evidence type="ECO:0000259" key="2">
    <source>
        <dbReference type="SMART" id="SM00912"/>
    </source>
</evidence>
<dbReference type="InterPro" id="IPR008638">
    <property type="entry name" value="FhaB/CdiA-like_TPS"/>
</dbReference>
<dbReference type="RefSeq" id="WP_099072090.1">
    <property type="nucleotide sequence ID" value="NZ_LAHD01000057.1"/>
</dbReference>
<dbReference type="SUPFAM" id="SSF51126">
    <property type="entry name" value="Pectin lyase-like"/>
    <property type="match status" value="4"/>
</dbReference>
<protein>
    <submittedName>
        <fullName evidence="3">Filamentous hemagglutinin</fullName>
    </submittedName>
</protein>
<sequence>MINQFYLNWYCRLGILINLSFITNASALAQVTSDQTSGTQITDIGLGSYISGGTTVGNTNLFHSFSSFSIPNDGGAIFLNDSTISNIFARVTGRTTSNIQGLIYAQGAANLFLMNPNGIIFGKNAQLNIGGSFVATTANAIQFPGGAEFSLTSQVTPQNTLLSINPTAFLFNQIANQGINSIENRGILAVPNNKSLILLGGRVSPTPESTGQIFMDGGLVAARDGRVEIGGLTAAGTVGLNIDNNKFSLTFPDGVAKTDISFVNVSSAFTLGTSTGNVVVNANNLSLANSSSIYTSIPRNQGTAETQAGDVFINADGIIRLENESSIASVGIGTGNTGNVNISAQFLEIFNGSSINSTATKGNAGGVNIKVEDTISLINSQVISQAFSAEFTSSSEVVRSQTRTDGSSSGINIQAQNVLLSDGALITSRNIFAGKPGEIKIKADDSIILNDTAIISSITDGQENAGNLSIIANRLILNNGFSNISASTFGSGNAGNINIKVKELRIENNSFISSNALKSQTNNSVGNGGNISIEAERILLKNGAFIAAQSGGEGQGKVGRGGNITITASDGIEIDGTETNVFVTGFLTFSEGNDAGNITINTKFLQFIGGGISAETFGKGNGGNVIINSTDGIVIDDSVITSDIREGAVGKAGDIQINTSKLTLTNGGQIIAGISEPNGNLPGGQGEGGNVRINAADAVIISGLDANKFPSLISVRSDNGSIGKPGNITINTGSFRLADRGEISASTSNSSNGGNITINARTFEVLNGGRILNSTSSSGNAGNININAKDSISISGVIAENINAAIFAGTNPNSIGNGGTISLFTNNFNVANGAGVTVRSEGQGIAGNINIIATGDYTANNSFISARAEQAGGGNINITARNISLRNNSDIRTDLSTGQANGGNINLNANTIIALEDSDILAFAPEGQGGNITFNTRVLLTSPLYSPMQTSTDGNTLQSLTNNNSADINASGAISGNIIGVPDITFIQNSLTELQENPINTDALIANSCIARSSKQEGTFLITGVGGLPTRPDNASASNYSTGDVQNISNDNTTQQWKKGDLIVEPQGVYRLANGDLVMSRECH</sequence>
<dbReference type="Gene3D" id="2.160.20.10">
    <property type="entry name" value="Single-stranded right-handed beta-helix, Pectin lyase-like"/>
    <property type="match status" value="3"/>
</dbReference>
<accession>A0A9Q5ZAH0</accession>
<dbReference type="InterPro" id="IPR011050">
    <property type="entry name" value="Pectin_lyase_fold/virulence"/>
</dbReference>